<dbReference type="InterPro" id="IPR045851">
    <property type="entry name" value="AMP-bd_C_sf"/>
</dbReference>
<dbReference type="PANTHER" id="PTHR45398:SF1">
    <property type="entry name" value="ENZYME, PUTATIVE (JCVI)-RELATED"/>
    <property type="match status" value="1"/>
</dbReference>
<proteinExistence type="inferred from homology"/>
<keyword evidence="1" id="KW-0596">Phosphopantetheine</keyword>
<evidence type="ECO:0000313" key="7">
    <source>
        <dbReference type="EMBL" id="RKU40047.1"/>
    </source>
</evidence>
<dbReference type="InterPro" id="IPR001242">
    <property type="entry name" value="Condensation_dom"/>
</dbReference>
<dbReference type="Gene3D" id="1.10.1200.10">
    <property type="entry name" value="ACP-like"/>
    <property type="match status" value="1"/>
</dbReference>
<comment type="caution">
    <text evidence="7">The sequence shown here is derived from an EMBL/GenBank/DDBJ whole genome shotgun (WGS) entry which is preliminary data.</text>
</comment>
<dbReference type="InterPro" id="IPR010071">
    <property type="entry name" value="AA_adenyl_dom"/>
</dbReference>
<evidence type="ECO:0000256" key="4">
    <source>
        <dbReference type="ARBA" id="ARBA00029454"/>
    </source>
</evidence>
<evidence type="ECO:0000259" key="6">
    <source>
        <dbReference type="PROSITE" id="PS50075"/>
    </source>
</evidence>
<evidence type="ECO:0000313" key="8">
    <source>
        <dbReference type="Proteomes" id="UP000275385"/>
    </source>
</evidence>
<dbReference type="InterPro" id="IPR020845">
    <property type="entry name" value="AMP-binding_CS"/>
</dbReference>
<dbReference type="SUPFAM" id="SSF56801">
    <property type="entry name" value="Acetyl-CoA synthetase-like"/>
    <property type="match status" value="1"/>
</dbReference>
<dbReference type="CDD" id="cd19542">
    <property type="entry name" value="CT_NRPS-like"/>
    <property type="match status" value="1"/>
</dbReference>
<dbReference type="PROSITE" id="PS50075">
    <property type="entry name" value="CARRIER"/>
    <property type="match status" value="1"/>
</dbReference>
<dbReference type="Gene3D" id="3.40.50.12780">
    <property type="entry name" value="N-terminal domain of ligase-like"/>
    <property type="match status" value="1"/>
</dbReference>
<evidence type="ECO:0000256" key="2">
    <source>
        <dbReference type="ARBA" id="ARBA00022553"/>
    </source>
</evidence>
<dbReference type="GO" id="GO:0016874">
    <property type="term" value="F:ligase activity"/>
    <property type="evidence" value="ECO:0007669"/>
    <property type="project" value="UniProtKB-KW"/>
</dbReference>
<dbReference type="Gene3D" id="3.30.559.10">
    <property type="entry name" value="Chloramphenicol acetyltransferase-like domain"/>
    <property type="match status" value="2"/>
</dbReference>
<keyword evidence="3" id="KW-0436">Ligase</keyword>
<dbReference type="NCBIfam" id="TIGR01733">
    <property type="entry name" value="AA-adenyl-dom"/>
    <property type="match status" value="1"/>
</dbReference>
<protein>
    <submittedName>
        <fullName evidence="7">Nonribosomal Peptide Synthase (NRPS)</fullName>
    </submittedName>
</protein>
<evidence type="ECO:0000256" key="3">
    <source>
        <dbReference type="ARBA" id="ARBA00022598"/>
    </source>
</evidence>
<dbReference type="InterPro" id="IPR000873">
    <property type="entry name" value="AMP-dep_synth/lig_dom"/>
</dbReference>
<dbReference type="Pfam" id="PF00550">
    <property type="entry name" value="PP-binding"/>
    <property type="match status" value="1"/>
</dbReference>
<dbReference type="PROSITE" id="PS00455">
    <property type="entry name" value="AMP_BINDING"/>
    <property type="match status" value="1"/>
</dbReference>
<name>A0A420XWM5_9PEZI</name>
<feature type="compositionally biased region" description="Low complexity" evidence="5">
    <location>
        <begin position="1"/>
        <end position="16"/>
    </location>
</feature>
<keyword evidence="2" id="KW-0597">Phosphoprotein</keyword>
<dbReference type="Gene3D" id="3.30.559.30">
    <property type="entry name" value="Nonribosomal peptide synthetase, condensation domain"/>
    <property type="match status" value="3"/>
</dbReference>
<dbReference type="EMBL" id="QVQW01000124">
    <property type="protein sequence ID" value="RKU40047.1"/>
    <property type="molecule type" value="Genomic_DNA"/>
</dbReference>
<feature type="domain" description="Carrier" evidence="6">
    <location>
        <begin position="818"/>
        <end position="894"/>
    </location>
</feature>
<dbReference type="Gene3D" id="3.30.300.30">
    <property type="match status" value="1"/>
</dbReference>
<dbReference type="STRING" id="177199.A0A420XWM5"/>
<dbReference type="OrthoDB" id="416786at2759"/>
<evidence type="ECO:0000256" key="1">
    <source>
        <dbReference type="ARBA" id="ARBA00022450"/>
    </source>
</evidence>
<organism evidence="7 8">
    <name type="scientific">Coniochaeta pulveracea</name>
    <dbReference type="NCBI Taxonomy" id="177199"/>
    <lineage>
        <taxon>Eukaryota</taxon>
        <taxon>Fungi</taxon>
        <taxon>Dikarya</taxon>
        <taxon>Ascomycota</taxon>
        <taxon>Pezizomycotina</taxon>
        <taxon>Sordariomycetes</taxon>
        <taxon>Sordariomycetidae</taxon>
        <taxon>Coniochaetales</taxon>
        <taxon>Coniochaetaceae</taxon>
        <taxon>Coniochaeta</taxon>
    </lineage>
</organism>
<dbReference type="Proteomes" id="UP000275385">
    <property type="component" value="Unassembled WGS sequence"/>
</dbReference>
<evidence type="ECO:0000256" key="5">
    <source>
        <dbReference type="SAM" id="MobiDB-lite"/>
    </source>
</evidence>
<dbReference type="SUPFAM" id="SSF47336">
    <property type="entry name" value="ACP-like"/>
    <property type="match status" value="1"/>
</dbReference>
<reference evidence="7 8" key="1">
    <citation type="submission" date="2018-08" db="EMBL/GenBank/DDBJ databases">
        <title>Draft genome of the lignicolous fungus Coniochaeta pulveracea.</title>
        <authorList>
            <person name="Borstlap C.J."/>
            <person name="De Witt R.N."/>
            <person name="Botha A."/>
            <person name="Volschenk H."/>
        </authorList>
    </citation>
    <scope>NUCLEOTIDE SEQUENCE [LARGE SCALE GENOMIC DNA]</scope>
    <source>
        <strain evidence="7 8">CAB683</strain>
    </source>
</reference>
<dbReference type="FunFam" id="3.30.559.30:FF:000002">
    <property type="entry name" value="Nonribosomal peptide synthase Pes1"/>
    <property type="match status" value="1"/>
</dbReference>
<dbReference type="Pfam" id="PF00668">
    <property type="entry name" value="Condensation"/>
    <property type="match status" value="2"/>
</dbReference>
<dbReference type="PANTHER" id="PTHR45398">
    <property type="match status" value="1"/>
</dbReference>
<feature type="region of interest" description="Disordered" evidence="5">
    <location>
        <begin position="1"/>
        <end position="30"/>
    </location>
</feature>
<comment type="similarity">
    <text evidence="4">Belongs to the NRP synthetase family.</text>
</comment>
<dbReference type="Pfam" id="PF00501">
    <property type="entry name" value="AMP-binding"/>
    <property type="match status" value="1"/>
</dbReference>
<accession>A0A420XWM5</accession>
<keyword evidence="8" id="KW-1185">Reference proteome</keyword>
<dbReference type="SUPFAM" id="SSF52777">
    <property type="entry name" value="CoA-dependent acyltransferases"/>
    <property type="match status" value="5"/>
</dbReference>
<sequence>MQTPESSSASSASSLSGPRPYSESISSRTDSQAPSLSETFWEAQIVSPSSCLGHYISSTLSDTDNSQTETVHHQLQIHREHCSPSHLLAALSLVSTSRTGSQDAGFGVYFGQTATALPFRVLSNADATIENLLGTVEATLSTAISNQHLIPAKTPDDDTSTPTNAQLRLAVDLTTMLEQHMCSEEAALTKPPSSPMLERSAIVMKVAFEGNGPLLKATYNTGLVTQVRALRLLWQIDEILLQLSRSPIDRPVKAMPCLSPQDLAQIQKWNSSVHPTVSPACIHDTIATWAERTPTVTAIDAWDGLLSFNELDAFSSRLAYYLRQSCNILPGDLVPLCMDRRGLAIVCMLSITKTGAAFVPLDPANPRARNEDIARTCGAKRVLVSSSRSSICADRALVVSWQLIDSLPRPPVRSLPVVKPDSLAYVIFTSGSTGRPKGVMIEHGSLSHSLSAHGGEIYRQNATSRVLQFASLAFDASMTEHLAPLSHGGCVCIPDSKTRLGDIAEFINTSRVNWAFFTPSFFKLLRPEDVPGLKTVVLGGEAITNDCIDRWAHKIRLINGYGPSEGTVVATACVVDPNTEDRSSIGRGLTCHTWVVDADDHTSLVPIGATGELCLQGPSVARGYLNDKGKTRASFVETPWWAKNDDGSAKSDRLYKTGDLVRYDDDGSLRYLGRKDTQVKVRGQRLELSEVESHILSETIQYAAAFVPKAGAYKGSLAVVMTCWSLKSPAPVTPGLQLLEGEAAQLARGAAESARSSLSTKLPRFAVPDIWLPIQRMPLNASGKINRNALTQWLESLSTRVISDAHSSGEGCPLSEITPVNEAERIIQEACTHVLGLPQATVRLDRSLQSLGGDSIQAVQVLGRCRSHNLQVNIARILKGDSIRQVAAKASHDLVWSLAGEELDQAFCLSPIQRLYVEHMPPAPHYFNQAVVLRLRKKLDPVRVQNAVREIVKTHSMLRVRLSKSQAGESRQLIQRDSDGSFQFRTHSTASLEEAREIMQASQSIINVQTGPVMVADMFVLQDDLPVLSLVVSHFSIDIISQGIILEDLETCLSTGRHSSSASMPFQVWCRQQDEEARKTWMSQQTLPYSLPAFDLDFWYDSPTDNTYGNVIKREFHIPSEATRYIVENCASVSLSVLDVFLATLFVGFSTCFSERQPPVIYSEGHGREPWRPDQDISRTVGWFTALAPIVLQTPPTDDLWRTACSIRHQRNKLPGGGLPFFASRFANGPQHDREPMEVVFNYMGHDTHTTDKGAIFDVLSEFQGESGDDASDNMSRFSVFEISAQIRHGETHFTFVWPKGARHADKIHAWVDACQTILESAAPCSLPGLPRESLPTCDTSLLPLDYDSSISVLRHAEEKVSGAGAGISMICPASATQQAMLQCQAGNPAFYRTGLLLSVQSPTGEVDVSRLISAWKEVVSRHAILRTVFVRRPQSDSQFDQVVLNSVEPRIELVSSQEVSPLQALPDSSSPGWDEHEVHHRLTVFEGRGNGTTTALLECSHALIDHASLQTIFRDLSDAYSGPGKMIDESVPYSNLVAFTARNATPESASFWGKIFSHPSPAGYISQLPSRTSWHTLRQVKVPLSASFPAALHSLAQCHALTPALIFRFAWAVLLSRRLQTSAVAFGYVVAGRDVDVPGIEDVVGPCLSILGCAALIRGDQTVLQCLRDLKTQFLESLPHQQAYLEFAAGVGREKGLPATTACFDTLVNFRREFEAGEGLERPALEFRVMEERDPFDHAVVVEIDHHASGTIDVVLTHWREAVSDDLAAELSQEYAGILAKVMEVLDQDVAQLL</sequence>
<dbReference type="InterPro" id="IPR009081">
    <property type="entry name" value="PP-bd_ACP"/>
</dbReference>
<dbReference type="InterPro" id="IPR042099">
    <property type="entry name" value="ANL_N_sf"/>
</dbReference>
<dbReference type="InterPro" id="IPR023213">
    <property type="entry name" value="CAT-like_dom_sf"/>
</dbReference>
<dbReference type="FunFam" id="3.40.50.12780:FF:000012">
    <property type="entry name" value="Non-ribosomal peptide synthetase"/>
    <property type="match status" value="1"/>
</dbReference>
<dbReference type="CDD" id="cd05918">
    <property type="entry name" value="A_NRPS_SidN3_like"/>
    <property type="match status" value="1"/>
</dbReference>
<dbReference type="InterPro" id="IPR036736">
    <property type="entry name" value="ACP-like_sf"/>
</dbReference>
<gene>
    <name evidence="7" type="ORF">DL546_001186</name>
</gene>